<proteinExistence type="predicted"/>
<dbReference type="STRING" id="178035.A0A154PM22"/>
<evidence type="ECO:0000313" key="3">
    <source>
        <dbReference type="Proteomes" id="UP000076502"/>
    </source>
</evidence>
<organism evidence="2 3">
    <name type="scientific">Dufourea novaeangliae</name>
    <name type="common">Sweat bee</name>
    <dbReference type="NCBI Taxonomy" id="178035"/>
    <lineage>
        <taxon>Eukaryota</taxon>
        <taxon>Metazoa</taxon>
        <taxon>Ecdysozoa</taxon>
        <taxon>Arthropoda</taxon>
        <taxon>Hexapoda</taxon>
        <taxon>Insecta</taxon>
        <taxon>Pterygota</taxon>
        <taxon>Neoptera</taxon>
        <taxon>Endopterygota</taxon>
        <taxon>Hymenoptera</taxon>
        <taxon>Apocrita</taxon>
        <taxon>Aculeata</taxon>
        <taxon>Apoidea</taxon>
        <taxon>Anthophila</taxon>
        <taxon>Halictidae</taxon>
        <taxon>Rophitinae</taxon>
        <taxon>Dufourea</taxon>
    </lineage>
</organism>
<name>A0A154PM22_DUFNO</name>
<dbReference type="InterPro" id="IPR028163">
    <property type="entry name" value="HAUS_6_N"/>
</dbReference>
<dbReference type="GO" id="GO:0051225">
    <property type="term" value="P:spindle assembly"/>
    <property type="evidence" value="ECO:0007669"/>
    <property type="project" value="InterPro"/>
</dbReference>
<evidence type="ECO:0000259" key="1">
    <source>
        <dbReference type="Pfam" id="PF14661"/>
    </source>
</evidence>
<dbReference type="GO" id="GO:0070652">
    <property type="term" value="C:HAUS complex"/>
    <property type="evidence" value="ECO:0007669"/>
    <property type="project" value="InterPro"/>
</dbReference>
<dbReference type="GO" id="GO:1990498">
    <property type="term" value="C:mitotic spindle microtubule"/>
    <property type="evidence" value="ECO:0007669"/>
    <property type="project" value="TreeGrafter"/>
</dbReference>
<reference evidence="2 3" key="1">
    <citation type="submission" date="2015-07" db="EMBL/GenBank/DDBJ databases">
        <title>The genome of Dufourea novaeangliae.</title>
        <authorList>
            <person name="Pan H."/>
            <person name="Kapheim K."/>
        </authorList>
    </citation>
    <scope>NUCLEOTIDE SEQUENCE [LARGE SCALE GENOMIC DNA]</scope>
    <source>
        <strain evidence="2">0120121106</strain>
        <tissue evidence="2">Whole body</tissue>
    </source>
</reference>
<dbReference type="PANTHER" id="PTHR16151">
    <property type="entry name" value="HAUS AUGMIN-LIKE COMPLEX SUBUNIT 6"/>
    <property type="match status" value="1"/>
</dbReference>
<keyword evidence="3" id="KW-1185">Reference proteome</keyword>
<sequence length="561" mass="64633">MATSLLFHHNVHLLTQQVPPSDEFKKHFREGMFDKPNTAGFLHISHYLLTTYDAERFKKLIEWPVTCKKTEAKYRNNVKTLLTTVSTENRDINFPNILVSHLFHASGKKFVIIMLKLSQVVLRKYISSTIWKNNLNTGLNYIQIKNLVLKDTEQLSHKLNNIVLSNSNDIKMLDAKQFQRIDYLELYELIPHDVHSILFQLYKNDKLDLHNFILLFNSVVTRIYQELKLSALENLSECQLQVEASCTDITEALNKFQIHSEDIKTMTLDIQQTLCHILQEKNILQIYDDAEVPMTNDVLLMSSPIITIDTSCTDIEADLHKHLQLTPVEAVHRPLFSRYEHLKQNYTTHRSKLRGNLLGSHINFNDTMSPTNSENSSLRSCPMSSKKKLLSCKQAEKYSRLFSTRTKRNNNAGNTSVMSIPCNSKANSTAIANMIEEMQDISELSLNMSTKNLCDNSVEFTTPVKLTITKYDKSEDVSELEDMVNMLGGKSNVPCHFNICETIKAEFISNHDKIITQTERDTETKQKRRSISDLVERYKKLLERSNHTPSRGINYTKHGNE</sequence>
<dbReference type="Proteomes" id="UP000076502">
    <property type="component" value="Unassembled WGS sequence"/>
</dbReference>
<dbReference type="GO" id="GO:0008017">
    <property type="term" value="F:microtubule binding"/>
    <property type="evidence" value="ECO:0007669"/>
    <property type="project" value="TreeGrafter"/>
</dbReference>
<dbReference type="InterPro" id="IPR026797">
    <property type="entry name" value="HAUS_6"/>
</dbReference>
<feature type="domain" description="HAUS augmin-like complex subunit 6 N-terminal" evidence="1">
    <location>
        <begin position="7"/>
        <end position="188"/>
    </location>
</feature>
<gene>
    <name evidence="2" type="ORF">WN55_04427</name>
</gene>
<dbReference type="EMBL" id="KQ434977">
    <property type="protein sequence ID" value="KZC12909.1"/>
    <property type="molecule type" value="Genomic_DNA"/>
</dbReference>
<protein>
    <submittedName>
        <fullName evidence="2">HAUS augmin-like complex subunit 6</fullName>
    </submittedName>
</protein>
<dbReference type="OrthoDB" id="5575722at2759"/>
<evidence type="ECO:0000313" key="2">
    <source>
        <dbReference type="EMBL" id="KZC12909.1"/>
    </source>
</evidence>
<accession>A0A154PM22</accession>
<dbReference type="PANTHER" id="PTHR16151:SF2">
    <property type="entry name" value="HAUS AUGMIN-LIKE COMPLEX SUBUNIT 6"/>
    <property type="match status" value="1"/>
</dbReference>
<dbReference type="Pfam" id="PF14661">
    <property type="entry name" value="HAUS6_N"/>
    <property type="match status" value="1"/>
</dbReference>
<dbReference type="AlphaFoldDB" id="A0A154PM22"/>